<sequence length="203" mass="22390">MSETSNIAIIIPAAGASSRLGSPKQLLKWRDTNLLTHCLQTASSAACKEIFLVLGAHKDEIREQLPANNAIILENPNWELGLGSSIALAMKQIITSSHKIEAALIMLPDQPLVDSGFLKKMLQTFIPGHEQIIASVYEDGRIGVPAMFDKTYFKELSALRDDKGARQLITEHLNKVTAIPGEGKLKDIDTREAYETLYRANHQ</sequence>
<dbReference type="KEGG" id="aue:C5O00_07045"/>
<dbReference type="OrthoDB" id="9779263at2"/>
<dbReference type="InterPro" id="IPR029044">
    <property type="entry name" value="Nucleotide-diphossugar_trans"/>
</dbReference>
<dbReference type="Pfam" id="PF12804">
    <property type="entry name" value="NTP_transf_3"/>
    <property type="match status" value="1"/>
</dbReference>
<dbReference type="GO" id="GO:0016779">
    <property type="term" value="F:nucleotidyltransferase activity"/>
    <property type="evidence" value="ECO:0007669"/>
    <property type="project" value="UniProtKB-ARBA"/>
</dbReference>
<protein>
    <submittedName>
        <fullName evidence="2">4-diphosphocytidyl-2C-methyl-D-erythritol synthase</fullName>
    </submittedName>
</protein>
<dbReference type="RefSeq" id="WP_105216154.1">
    <property type="nucleotide sequence ID" value="NZ_CP027062.1"/>
</dbReference>
<reference evidence="2 3" key="1">
    <citation type="submission" date="2018-02" db="EMBL/GenBank/DDBJ databases">
        <title>Genomic analysis of the strain RR4-38 isolated from a seawater recirculating aquaculture system.</title>
        <authorList>
            <person name="Kim Y.-S."/>
            <person name="Jang Y.H."/>
            <person name="Kim K.-H."/>
        </authorList>
    </citation>
    <scope>NUCLEOTIDE SEQUENCE [LARGE SCALE GENOMIC DNA]</scope>
    <source>
        <strain evidence="2 3">RR4-38</strain>
    </source>
</reference>
<organism evidence="2 3">
    <name type="scientific">Pukyongia salina</name>
    <dbReference type="NCBI Taxonomy" id="2094025"/>
    <lineage>
        <taxon>Bacteria</taxon>
        <taxon>Pseudomonadati</taxon>
        <taxon>Bacteroidota</taxon>
        <taxon>Flavobacteriia</taxon>
        <taxon>Flavobacteriales</taxon>
        <taxon>Flavobacteriaceae</taxon>
        <taxon>Pukyongia</taxon>
    </lineage>
</organism>
<dbReference type="Gene3D" id="3.90.550.10">
    <property type="entry name" value="Spore Coat Polysaccharide Biosynthesis Protein SpsA, Chain A"/>
    <property type="match status" value="1"/>
</dbReference>
<accession>A0A2S0HWF5</accession>
<gene>
    <name evidence="2" type="ORF">C5O00_07045</name>
</gene>
<dbReference type="SUPFAM" id="SSF53448">
    <property type="entry name" value="Nucleotide-diphospho-sugar transferases"/>
    <property type="match status" value="1"/>
</dbReference>
<name>A0A2S0HWF5_9FLAO</name>
<dbReference type="AlphaFoldDB" id="A0A2S0HWF5"/>
<feature type="domain" description="MobA-like NTP transferase" evidence="1">
    <location>
        <begin position="10"/>
        <end position="172"/>
    </location>
</feature>
<dbReference type="EMBL" id="CP027062">
    <property type="protein sequence ID" value="AVI50945.1"/>
    <property type="molecule type" value="Genomic_DNA"/>
</dbReference>
<dbReference type="PANTHER" id="PTHR43777">
    <property type="entry name" value="MOLYBDENUM COFACTOR CYTIDYLYLTRANSFERASE"/>
    <property type="match status" value="1"/>
</dbReference>
<dbReference type="PANTHER" id="PTHR43777:SF1">
    <property type="entry name" value="MOLYBDENUM COFACTOR CYTIDYLYLTRANSFERASE"/>
    <property type="match status" value="1"/>
</dbReference>
<evidence type="ECO:0000313" key="3">
    <source>
        <dbReference type="Proteomes" id="UP000238442"/>
    </source>
</evidence>
<keyword evidence="3" id="KW-1185">Reference proteome</keyword>
<proteinExistence type="predicted"/>
<evidence type="ECO:0000259" key="1">
    <source>
        <dbReference type="Pfam" id="PF12804"/>
    </source>
</evidence>
<evidence type="ECO:0000313" key="2">
    <source>
        <dbReference type="EMBL" id="AVI50945.1"/>
    </source>
</evidence>
<dbReference type="CDD" id="cd04182">
    <property type="entry name" value="GT_2_like_f"/>
    <property type="match status" value="1"/>
</dbReference>
<dbReference type="Proteomes" id="UP000238442">
    <property type="component" value="Chromosome"/>
</dbReference>
<dbReference type="InterPro" id="IPR025877">
    <property type="entry name" value="MobA-like_NTP_Trfase"/>
</dbReference>